<dbReference type="SUPFAM" id="SSF52540">
    <property type="entry name" value="P-loop containing nucleoside triphosphate hydrolases"/>
    <property type="match status" value="1"/>
</dbReference>
<proteinExistence type="predicted"/>
<evidence type="ECO:0000256" key="2">
    <source>
        <dbReference type="ARBA" id="ARBA00022840"/>
    </source>
</evidence>
<protein>
    <submittedName>
        <fullName evidence="3">Uncharacterized protein</fullName>
    </submittedName>
</protein>
<organism evidence="3 4">
    <name type="scientific">Candidatus Buchananbacteria bacterium RBG_13_36_9</name>
    <dbReference type="NCBI Taxonomy" id="1797530"/>
    <lineage>
        <taxon>Bacteria</taxon>
        <taxon>Candidatus Buchananiibacteriota</taxon>
    </lineage>
</organism>
<gene>
    <name evidence="3" type="ORF">A2Y82_03730</name>
</gene>
<comment type="caution">
    <text evidence="3">The sequence shown here is derived from an EMBL/GenBank/DDBJ whole genome shotgun (WGS) entry which is preliminary data.</text>
</comment>
<dbReference type="Proteomes" id="UP000176498">
    <property type="component" value="Unassembled WGS sequence"/>
</dbReference>
<dbReference type="InterPro" id="IPR013641">
    <property type="entry name" value="KTI12/PSTK"/>
</dbReference>
<dbReference type="Gene3D" id="3.40.50.300">
    <property type="entry name" value="P-loop containing nucleotide triphosphate hydrolases"/>
    <property type="match status" value="1"/>
</dbReference>
<dbReference type="EMBL" id="MHHZ01000023">
    <property type="protein sequence ID" value="OGY40943.1"/>
    <property type="molecule type" value="Genomic_DNA"/>
</dbReference>
<accession>A0A1G1XLI2</accession>
<dbReference type="AlphaFoldDB" id="A0A1G1XLI2"/>
<sequence length="209" mass="24118">MKFKLKTTYKPTGDQPKAIKQIFIMLVGFSQSGKTTLAKKIAKEFAPFFTRINSDSIHDFLNMNYKIFQDDKTITGKGYDLRQKTTSAIKKVLIKELIASHYSVILDSCNLVKAGRLELLRAVKKVKKDIVTVIIFVKIPEIILYGNLRRADKKKKARGEKSAWVDLYEKVQKAKLDKPHKNEADYLLIYNYPKEKSALEQVRTIIFKK</sequence>
<evidence type="ECO:0000313" key="4">
    <source>
        <dbReference type="Proteomes" id="UP000176498"/>
    </source>
</evidence>
<keyword evidence="1" id="KW-0547">Nucleotide-binding</keyword>
<dbReference type="InterPro" id="IPR027417">
    <property type="entry name" value="P-loop_NTPase"/>
</dbReference>
<evidence type="ECO:0000313" key="3">
    <source>
        <dbReference type="EMBL" id="OGY40943.1"/>
    </source>
</evidence>
<reference evidence="3 4" key="1">
    <citation type="journal article" date="2016" name="Nat. Commun.">
        <title>Thousands of microbial genomes shed light on interconnected biogeochemical processes in an aquifer system.</title>
        <authorList>
            <person name="Anantharaman K."/>
            <person name="Brown C.T."/>
            <person name="Hug L.A."/>
            <person name="Sharon I."/>
            <person name="Castelle C.J."/>
            <person name="Probst A.J."/>
            <person name="Thomas B.C."/>
            <person name="Singh A."/>
            <person name="Wilkins M.J."/>
            <person name="Karaoz U."/>
            <person name="Brodie E.L."/>
            <person name="Williams K.H."/>
            <person name="Hubbard S.S."/>
            <person name="Banfield J.F."/>
        </authorList>
    </citation>
    <scope>NUCLEOTIDE SEQUENCE [LARGE SCALE GENOMIC DNA]</scope>
</reference>
<keyword evidence="2" id="KW-0067">ATP-binding</keyword>
<name>A0A1G1XLI2_9BACT</name>
<dbReference type="Pfam" id="PF08433">
    <property type="entry name" value="KTI12"/>
    <property type="match status" value="1"/>
</dbReference>
<dbReference type="GO" id="GO:0005524">
    <property type="term" value="F:ATP binding"/>
    <property type="evidence" value="ECO:0007669"/>
    <property type="project" value="UniProtKB-KW"/>
</dbReference>
<evidence type="ECO:0000256" key="1">
    <source>
        <dbReference type="ARBA" id="ARBA00022741"/>
    </source>
</evidence>